<organism evidence="1 2">
    <name type="scientific">Herbaspirillum rubrisubalbicans Os34</name>
    <dbReference type="NCBI Taxonomy" id="1235827"/>
    <lineage>
        <taxon>Bacteria</taxon>
        <taxon>Pseudomonadati</taxon>
        <taxon>Pseudomonadota</taxon>
        <taxon>Betaproteobacteria</taxon>
        <taxon>Burkholderiales</taxon>
        <taxon>Oxalobacteraceae</taxon>
        <taxon>Herbaspirillum</taxon>
    </lineage>
</organism>
<name>A0A6M3ZTX9_9BURK</name>
<dbReference type="RefSeq" id="WP_017451614.1">
    <property type="nucleotide sequence ID" value="NZ_CP008956.1"/>
</dbReference>
<accession>A0A6M3ZTX9</accession>
<evidence type="ECO:0000313" key="1">
    <source>
        <dbReference type="EMBL" id="QJQ02006.1"/>
    </source>
</evidence>
<dbReference type="AlphaFoldDB" id="A0A6M3ZTX9"/>
<dbReference type="PROSITE" id="PS51257">
    <property type="entry name" value="PROKAR_LIPOPROTEIN"/>
    <property type="match status" value="1"/>
</dbReference>
<dbReference type="Pfam" id="PF07394">
    <property type="entry name" value="DUF1501"/>
    <property type="match status" value="1"/>
</dbReference>
<dbReference type="EMBL" id="CP008956">
    <property type="protein sequence ID" value="QJQ02006.1"/>
    <property type="molecule type" value="Genomic_DNA"/>
</dbReference>
<reference evidence="1 2" key="1">
    <citation type="journal article" date="2012" name="J. Bacteriol.">
        <title>Genome sequence of the pathogenic Herbaspirillum seropedicae strain Os34, isolated from rice roots.</title>
        <authorList>
            <person name="Ye W."/>
            <person name="Ye S."/>
            <person name="Liu J."/>
            <person name="Chang S."/>
            <person name="Chen M."/>
            <person name="Zhu B."/>
            <person name="Guo L."/>
            <person name="An Q."/>
        </authorList>
    </citation>
    <scope>NUCLEOTIDE SEQUENCE [LARGE SCALE GENOMIC DNA]</scope>
    <source>
        <strain evidence="1 2">Os34</strain>
    </source>
</reference>
<dbReference type="PANTHER" id="PTHR43737">
    <property type="entry name" value="BLL7424 PROTEIN"/>
    <property type="match status" value="1"/>
</dbReference>
<dbReference type="PANTHER" id="PTHR43737:SF1">
    <property type="entry name" value="DUF1501 DOMAIN-CONTAINING PROTEIN"/>
    <property type="match status" value="1"/>
</dbReference>
<proteinExistence type="predicted"/>
<protein>
    <submittedName>
        <fullName evidence="1">DUF1501 domain-containing protein</fullName>
    </submittedName>
</protein>
<sequence>MNRRDFLRYLGAAGSGAILVPIGLSGCAVVPTGDKSISRASSTNHISSGQVAYGTPAARPHAAGDGAPRMVVVFLRGAVDGLNVVVPYGDGAYYQARPTIAVARPGQANGVLDLTGYFGLHPALQPLMPYWQSGQLAFVHASGSPDSSRSHFEAQDYMETGTPGQHNTPDGWLNRVMDYLPPAQSPLQTINVGNATPRILSGHNVAANLPTGREATRPSMIDQPRWSQVFDPLYGDDDALGKAYRDGLAARKQLMAEINSQEQQMANNGAPLPNGMSMDTARLGRLMRHDPRIRLAFLAAGGWDTHIGQGNGTGQLAARLSPLGAGLATLARELGPAFNDTVIVVMSEFGRTFRENGNGGTDHGHGNAMWLMGGNLRGGKIYGQWPGLNQAALNEGRDLAITTDFRAVLCALAEQHMRIPDQALEKIFPQYASGTKGMSTFFI</sequence>
<evidence type="ECO:0000313" key="2">
    <source>
        <dbReference type="Proteomes" id="UP000501648"/>
    </source>
</evidence>
<dbReference type="InterPro" id="IPR010869">
    <property type="entry name" value="DUF1501"/>
</dbReference>
<dbReference type="Proteomes" id="UP000501648">
    <property type="component" value="Chromosome"/>
</dbReference>
<gene>
    <name evidence="1" type="ORF">C798_17735</name>
</gene>